<evidence type="ECO:0000256" key="1">
    <source>
        <dbReference type="SAM" id="SignalP"/>
    </source>
</evidence>
<protein>
    <submittedName>
        <fullName evidence="2">Uncharacterized protein</fullName>
    </submittedName>
</protein>
<proteinExistence type="predicted"/>
<keyword evidence="3" id="KW-1185">Reference proteome</keyword>
<keyword evidence="1" id="KW-0732">Signal</keyword>
<evidence type="ECO:0000313" key="3">
    <source>
        <dbReference type="Proteomes" id="UP001595616"/>
    </source>
</evidence>
<organism evidence="2 3">
    <name type="scientific">Lacihabitans lacunae</name>
    <dbReference type="NCBI Taxonomy" id="1028214"/>
    <lineage>
        <taxon>Bacteria</taxon>
        <taxon>Pseudomonadati</taxon>
        <taxon>Bacteroidota</taxon>
        <taxon>Cytophagia</taxon>
        <taxon>Cytophagales</taxon>
        <taxon>Leadbetterellaceae</taxon>
        <taxon>Lacihabitans</taxon>
    </lineage>
</organism>
<comment type="caution">
    <text evidence="2">The sequence shown here is derived from an EMBL/GenBank/DDBJ whole genome shotgun (WGS) entry which is preliminary data.</text>
</comment>
<gene>
    <name evidence="2" type="ORF">ACFOOI_05215</name>
</gene>
<feature type="chain" id="PRO_5046831050" evidence="1">
    <location>
        <begin position="21"/>
        <end position="151"/>
    </location>
</feature>
<evidence type="ECO:0000313" key="2">
    <source>
        <dbReference type="EMBL" id="MFC3810043.1"/>
    </source>
</evidence>
<dbReference type="Proteomes" id="UP001595616">
    <property type="component" value="Unassembled WGS sequence"/>
</dbReference>
<dbReference type="RefSeq" id="WP_379835812.1">
    <property type="nucleotide sequence ID" value="NZ_JBHRYQ010000001.1"/>
</dbReference>
<reference evidence="3" key="1">
    <citation type="journal article" date="2019" name="Int. J. Syst. Evol. Microbiol.">
        <title>The Global Catalogue of Microorganisms (GCM) 10K type strain sequencing project: providing services to taxonomists for standard genome sequencing and annotation.</title>
        <authorList>
            <consortium name="The Broad Institute Genomics Platform"/>
            <consortium name="The Broad Institute Genome Sequencing Center for Infectious Disease"/>
            <person name="Wu L."/>
            <person name="Ma J."/>
        </authorList>
    </citation>
    <scope>NUCLEOTIDE SEQUENCE [LARGE SCALE GENOMIC DNA]</scope>
    <source>
        <strain evidence="3">CECT 7956</strain>
    </source>
</reference>
<feature type="signal peptide" evidence="1">
    <location>
        <begin position="1"/>
        <end position="20"/>
    </location>
</feature>
<accession>A0ABV7YVW3</accession>
<name>A0ABV7YVW3_9BACT</name>
<sequence length="151" mass="17500">MKKLMVVLGVLGMSVLGANAQGNKYGNNDYAYNSKSIKSSNDYNSRATRNDWSYDSHWNRVEVRSGAGMVNSFQKEAREKIGFGIAKGTITATEANKLMKFYEQIERKENRFLRNGRISKSEAMELRRDLDILNRMIARETNDRDFYRPRR</sequence>
<dbReference type="EMBL" id="JBHRYQ010000001">
    <property type="protein sequence ID" value="MFC3810043.1"/>
    <property type="molecule type" value="Genomic_DNA"/>
</dbReference>